<accession>A0ABS1WXQ8</accession>
<dbReference type="EMBL" id="JAEVLS010000002">
    <property type="protein sequence ID" value="MBM0105772.1"/>
    <property type="molecule type" value="Genomic_DNA"/>
</dbReference>
<evidence type="ECO:0000313" key="3">
    <source>
        <dbReference type="Proteomes" id="UP000661077"/>
    </source>
</evidence>
<protein>
    <submittedName>
        <fullName evidence="2">Uncharacterized protein</fullName>
    </submittedName>
</protein>
<dbReference type="RefSeq" id="WP_203167795.1">
    <property type="nucleotide sequence ID" value="NZ_JAEVLS010000002.1"/>
</dbReference>
<evidence type="ECO:0000313" key="2">
    <source>
        <dbReference type="EMBL" id="MBM0105772.1"/>
    </source>
</evidence>
<name>A0ABS1WXQ8_9GAMM</name>
<gene>
    <name evidence="2" type="ORF">JM946_13605</name>
</gene>
<sequence length="94" mass="9920">MAYKREGLAFTQQDELVRPERVSIYPKRTLRGEWGSDDHGIRPGLSGKGGGAAGLEHLNPVAPGSRPLDPPIGFLAGGGNEVAFEAIEAPGELI</sequence>
<proteinExistence type="predicted"/>
<reference evidence="2 3" key="1">
    <citation type="journal article" date="2021" name="Int. J. Syst. Evol. Microbiol.">
        <title>Steroidobacter gossypii sp. nov., isolated from soil of cotton cropping field.</title>
        <authorList>
            <person name="Huang R."/>
            <person name="Yang S."/>
            <person name="Zhen C."/>
            <person name="Liu W."/>
        </authorList>
    </citation>
    <scope>NUCLEOTIDE SEQUENCE [LARGE SCALE GENOMIC DNA]</scope>
    <source>
        <strain evidence="2 3">S1-65</strain>
    </source>
</reference>
<organism evidence="2 3">
    <name type="scientific">Steroidobacter gossypii</name>
    <dbReference type="NCBI Taxonomy" id="2805490"/>
    <lineage>
        <taxon>Bacteria</taxon>
        <taxon>Pseudomonadati</taxon>
        <taxon>Pseudomonadota</taxon>
        <taxon>Gammaproteobacteria</taxon>
        <taxon>Steroidobacterales</taxon>
        <taxon>Steroidobacteraceae</taxon>
        <taxon>Steroidobacter</taxon>
    </lineage>
</organism>
<dbReference type="Proteomes" id="UP000661077">
    <property type="component" value="Unassembled WGS sequence"/>
</dbReference>
<comment type="caution">
    <text evidence="2">The sequence shown here is derived from an EMBL/GenBank/DDBJ whole genome shotgun (WGS) entry which is preliminary data.</text>
</comment>
<evidence type="ECO:0000256" key="1">
    <source>
        <dbReference type="SAM" id="MobiDB-lite"/>
    </source>
</evidence>
<keyword evidence="3" id="KW-1185">Reference proteome</keyword>
<feature type="region of interest" description="Disordered" evidence="1">
    <location>
        <begin position="33"/>
        <end position="64"/>
    </location>
</feature>